<reference evidence="1 2" key="1">
    <citation type="journal article" date="2018" name="Mol. Plant">
        <title>The genome of Artemisia annua provides insight into the evolution of Asteraceae family and artemisinin biosynthesis.</title>
        <authorList>
            <person name="Shen Q."/>
            <person name="Zhang L."/>
            <person name="Liao Z."/>
            <person name="Wang S."/>
            <person name="Yan T."/>
            <person name="Shi P."/>
            <person name="Liu M."/>
            <person name="Fu X."/>
            <person name="Pan Q."/>
            <person name="Wang Y."/>
            <person name="Lv Z."/>
            <person name="Lu X."/>
            <person name="Zhang F."/>
            <person name="Jiang W."/>
            <person name="Ma Y."/>
            <person name="Chen M."/>
            <person name="Hao X."/>
            <person name="Li L."/>
            <person name="Tang Y."/>
            <person name="Lv G."/>
            <person name="Zhou Y."/>
            <person name="Sun X."/>
            <person name="Brodelius P.E."/>
            <person name="Rose J.K.C."/>
            <person name="Tang K."/>
        </authorList>
    </citation>
    <scope>NUCLEOTIDE SEQUENCE [LARGE SCALE GENOMIC DNA]</scope>
    <source>
        <strain evidence="2">cv. Huhao1</strain>
        <tissue evidence="1">Leaf</tissue>
    </source>
</reference>
<gene>
    <name evidence="1" type="ORF">CTI12_AA445220</name>
</gene>
<accession>A0A2U1LWE9</accession>
<keyword evidence="2" id="KW-1185">Reference proteome</keyword>
<protein>
    <recommendedName>
        <fullName evidence="3">DUF4220 domain-containing protein</fullName>
    </recommendedName>
</protein>
<dbReference type="AlphaFoldDB" id="A0A2U1LWE9"/>
<dbReference type="Pfam" id="PF04578">
    <property type="entry name" value="DUF594"/>
    <property type="match status" value="1"/>
</dbReference>
<dbReference type="PANTHER" id="PTHR31325">
    <property type="entry name" value="OS01G0798800 PROTEIN-RELATED"/>
    <property type="match status" value="1"/>
</dbReference>
<proteinExistence type="predicted"/>
<dbReference type="OrthoDB" id="1689146at2759"/>
<organism evidence="1 2">
    <name type="scientific">Artemisia annua</name>
    <name type="common">Sweet wormwood</name>
    <dbReference type="NCBI Taxonomy" id="35608"/>
    <lineage>
        <taxon>Eukaryota</taxon>
        <taxon>Viridiplantae</taxon>
        <taxon>Streptophyta</taxon>
        <taxon>Embryophyta</taxon>
        <taxon>Tracheophyta</taxon>
        <taxon>Spermatophyta</taxon>
        <taxon>Magnoliopsida</taxon>
        <taxon>eudicotyledons</taxon>
        <taxon>Gunneridae</taxon>
        <taxon>Pentapetalae</taxon>
        <taxon>asterids</taxon>
        <taxon>campanulids</taxon>
        <taxon>Asterales</taxon>
        <taxon>Asteraceae</taxon>
        <taxon>Asteroideae</taxon>
        <taxon>Anthemideae</taxon>
        <taxon>Artemisiinae</taxon>
        <taxon>Artemisia</taxon>
    </lineage>
</organism>
<evidence type="ECO:0000313" key="1">
    <source>
        <dbReference type="EMBL" id="PWA53322.1"/>
    </source>
</evidence>
<dbReference type="InterPro" id="IPR007658">
    <property type="entry name" value="DUF594"/>
</dbReference>
<dbReference type="STRING" id="35608.A0A2U1LWE9"/>
<evidence type="ECO:0000313" key="2">
    <source>
        <dbReference type="Proteomes" id="UP000245207"/>
    </source>
</evidence>
<dbReference type="Proteomes" id="UP000245207">
    <property type="component" value="Unassembled WGS sequence"/>
</dbReference>
<sequence length="143" mass="16406">MLPIGIGMIRYRDTCADAMRFFKDKGPINGKVEACQKLLQVDCTEVLPHEVKGDRSKSALFDGCRLASSLKKMKREDMWKITSQVWIEMLAYAATHCRGFHHEQQLRKGGEFLTHVWLLMAHLGITEQFQVYQGHARARLNVS</sequence>
<name>A0A2U1LWE9_ARTAN</name>
<evidence type="ECO:0008006" key="3">
    <source>
        <dbReference type="Google" id="ProtNLM"/>
    </source>
</evidence>
<dbReference type="EMBL" id="PKPP01007459">
    <property type="protein sequence ID" value="PWA53322.1"/>
    <property type="molecule type" value="Genomic_DNA"/>
</dbReference>
<comment type="caution">
    <text evidence="1">The sequence shown here is derived from an EMBL/GenBank/DDBJ whole genome shotgun (WGS) entry which is preliminary data.</text>
</comment>